<organism evidence="1 2">
    <name type="scientific">Marinobacter salarius</name>
    <dbReference type="NCBI Taxonomy" id="1420917"/>
    <lineage>
        <taxon>Bacteria</taxon>
        <taxon>Pseudomonadati</taxon>
        <taxon>Pseudomonadota</taxon>
        <taxon>Gammaproteobacteria</taxon>
        <taxon>Pseudomonadales</taxon>
        <taxon>Marinobacteraceae</taxon>
        <taxon>Marinobacter</taxon>
    </lineage>
</organism>
<dbReference type="InterPro" id="IPR045390">
    <property type="entry name" value="ABC-3C_MC3"/>
</dbReference>
<dbReference type="Pfam" id="PF20131">
    <property type="entry name" value="MC3"/>
    <property type="match status" value="1"/>
</dbReference>
<evidence type="ECO:0000313" key="2">
    <source>
        <dbReference type="Proteomes" id="UP000193100"/>
    </source>
</evidence>
<name>A0A1W6K6A6_9GAMM</name>
<gene>
    <name evidence="1" type="ORF">MARSALSMR5_00813</name>
</gene>
<accession>A0A1W6K6A6</accession>
<proteinExistence type="predicted"/>
<dbReference type="Proteomes" id="UP000193100">
    <property type="component" value="Chromosome"/>
</dbReference>
<evidence type="ECO:0000313" key="1">
    <source>
        <dbReference type="EMBL" id="ARM82910.1"/>
    </source>
</evidence>
<sequence>MDFSESARTHQPIVMNAIFFLMEKNLLVLSDDGEFLLGPAKLPKNPAIFSNNENMRNAMRTANFLGRWFSHAPPIETVYVQLGVRP</sequence>
<reference evidence="1 2" key="1">
    <citation type="submission" date="2017-04" db="EMBL/GenBank/DDBJ databases">
        <title>Genome Sequence of Marinobacter salarius strain SMR5 Isolated from a culture of the Diatom Skeletonema marinoi.</title>
        <authorList>
            <person name="Topel M."/>
            <person name="Pinder M.I.M."/>
            <person name="Johansson O.N."/>
            <person name="Kourtchenko O."/>
            <person name="Godhe A."/>
            <person name="Clarke A.K."/>
        </authorList>
    </citation>
    <scope>NUCLEOTIDE SEQUENCE [LARGE SCALE GENOMIC DNA]</scope>
    <source>
        <strain evidence="1 2">SMR5</strain>
    </source>
</reference>
<dbReference type="AlphaFoldDB" id="A0A1W6K6A6"/>
<dbReference type="EMBL" id="CP020931">
    <property type="protein sequence ID" value="ARM82910.1"/>
    <property type="molecule type" value="Genomic_DNA"/>
</dbReference>
<protein>
    <submittedName>
        <fullName evidence="1">Uncharacterized protein</fullName>
    </submittedName>
</protein>